<accession>A0A246RMG5</accession>
<dbReference type="InterPro" id="IPR000209">
    <property type="entry name" value="Peptidase_S8/S53_dom"/>
</dbReference>
<dbReference type="GO" id="GO:0006508">
    <property type="term" value="P:proteolysis"/>
    <property type="evidence" value="ECO:0007669"/>
    <property type="project" value="UniProtKB-KW"/>
</dbReference>
<gene>
    <name evidence="9" type="ORF">B5D80_14235</name>
</gene>
<keyword evidence="4" id="KW-0720">Serine protease</keyword>
<evidence type="ECO:0000256" key="2">
    <source>
        <dbReference type="ARBA" id="ARBA00022670"/>
    </source>
</evidence>
<keyword evidence="2" id="KW-0645">Protease</keyword>
<dbReference type="Gene3D" id="3.40.50.200">
    <property type="entry name" value="Peptidase S8/S53 domain"/>
    <property type="match status" value="1"/>
</dbReference>
<dbReference type="InterPro" id="IPR036852">
    <property type="entry name" value="Peptidase_S8/S53_dom_sf"/>
</dbReference>
<organism evidence="9 10">
    <name type="scientific">Micromonospora wenchangensis</name>
    <dbReference type="NCBI Taxonomy" id="1185415"/>
    <lineage>
        <taxon>Bacteria</taxon>
        <taxon>Bacillati</taxon>
        <taxon>Actinomycetota</taxon>
        <taxon>Actinomycetes</taxon>
        <taxon>Micromonosporales</taxon>
        <taxon>Micromonosporaceae</taxon>
        <taxon>Micromonospora</taxon>
    </lineage>
</organism>
<feature type="region of interest" description="Disordered" evidence="6">
    <location>
        <begin position="1"/>
        <end position="20"/>
    </location>
</feature>
<dbReference type="PRINTS" id="PR00723">
    <property type="entry name" value="SUBTILISIN"/>
</dbReference>
<evidence type="ECO:0000256" key="1">
    <source>
        <dbReference type="ARBA" id="ARBA00011073"/>
    </source>
</evidence>
<sequence>MADGVPTDPACDGAGWTDPRSGTVPAAWAAASRRAARTAAVVTTMPRRLDRRVTRRVTGRPVPVVVGSRTVSLLDPPPGAALPRPLPTTAATGDLFSPASSSVPRPVGRIAIDRTRGRHGGGRSLGGPRRRWEVALSRPLPVTGRHRARWSRPLAALLLGGLAVPASTAVVATPAPAAPVPPPPAGTPARPGTAPNGFVKYLVVGAEQGRVEHLWEVALRVLGDAQRYPEIFALNKGRVQPDGIAVTDPAVLRRGWVLVLPWDAVGVGVSYGPLPAFAPARPAATPRPRPSAAPTSALVCTVAPKRRIGGVPWAQLRLTPEVAWTRGRGAGVTVAVIDSGVDATPPALAGRVRPGADAGAGGDTRGDRDCTGHGTALAGIVAAARQPGTGFVGLAPEATVLPVRVGMAAGTAESTELVTALRVATTAGAGVAVVGGSVDTTDKRVVAALRAAVTGGTTVVVAARPATAAKGAALPPGVLRVGAVGPDDRLAEVHRPGEVDVVAPGVDVVGLGIGSGEVQGTGTDYAVAFVAGLVALVRSSAPRLDAVEAAARVTATADGAAPPAGGPDPWHGWGMINPAAAVNATPAGVATTVQRRSPAGAITVLTAILTLVTLTVGLRRRRRR</sequence>
<feature type="domain" description="Peptidase S8/S53" evidence="8">
    <location>
        <begin position="329"/>
        <end position="563"/>
    </location>
</feature>
<dbReference type="GO" id="GO:0004252">
    <property type="term" value="F:serine-type endopeptidase activity"/>
    <property type="evidence" value="ECO:0007669"/>
    <property type="project" value="InterPro"/>
</dbReference>
<protein>
    <recommendedName>
        <fullName evidence="8">Peptidase S8/S53 domain-containing protein</fullName>
    </recommendedName>
</protein>
<evidence type="ECO:0000256" key="4">
    <source>
        <dbReference type="ARBA" id="ARBA00022825"/>
    </source>
</evidence>
<reference evidence="9 10" key="1">
    <citation type="submission" date="2017-03" db="EMBL/GenBank/DDBJ databases">
        <title>Whole genome sequence of Micromonospora wenchangensis, isolated from mangrove soil.</title>
        <authorList>
            <person name="Yang H."/>
        </authorList>
    </citation>
    <scope>NUCLEOTIDE SEQUENCE [LARGE SCALE GENOMIC DNA]</scope>
    <source>
        <strain evidence="9 10">CCTCC AA 2012002</strain>
    </source>
</reference>
<evidence type="ECO:0000313" key="9">
    <source>
        <dbReference type="EMBL" id="OWV07531.1"/>
    </source>
</evidence>
<dbReference type="PROSITE" id="PS51892">
    <property type="entry name" value="SUBTILASE"/>
    <property type="match status" value="1"/>
</dbReference>
<comment type="caution">
    <text evidence="5">Lacks conserved residue(s) required for the propagation of feature annotation.</text>
</comment>
<dbReference type="PANTHER" id="PTHR43806">
    <property type="entry name" value="PEPTIDASE S8"/>
    <property type="match status" value="1"/>
</dbReference>
<evidence type="ECO:0000256" key="7">
    <source>
        <dbReference type="SAM" id="Phobius"/>
    </source>
</evidence>
<dbReference type="SUPFAM" id="SSF52743">
    <property type="entry name" value="Subtilisin-like"/>
    <property type="match status" value="1"/>
</dbReference>
<evidence type="ECO:0000256" key="3">
    <source>
        <dbReference type="ARBA" id="ARBA00022801"/>
    </source>
</evidence>
<name>A0A246RMG5_9ACTN</name>
<dbReference type="PANTHER" id="PTHR43806:SF11">
    <property type="entry name" value="CEREVISIN-RELATED"/>
    <property type="match status" value="1"/>
</dbReference>
<feature type="region of interest" description="Disordered" evidence="6">
    <location>
        <begin position="346"/>
        <end position="367"/>
    </location>
</feature>
<dbReference type="AlphaFoldDB" id="A0A246RMG5"/>
<evidence type="ECO:0000259" key="8">
    <source>
        <dbReference type="Pfam" id="PF00082"/>
    </source>
</evidence>
<feature type="transmembrane region" description="Helical" evidence="7">
    <location>
        <begin position="599"/>
        <end position="618"/>
    </location>
</feature>
<keyword evidence="3" id="KW-0378">Hydrolase</keyword>
<dbReference type="EMBL" id="MZMV01000020">
    <property type="protein sequence ID" value="OWV07531.1"/>
    <property type="molecule type" value="Genomic_DNA"/>
</dbReference>
<comment type="similarity">
    <text evidence="1 5">Belongs to the peptidase S8 family.</text>
</comment>
<keyword evidence="10" id="KW-1185">Reference proteome</keyword>
<dbReference type="InterPro" id="IPR015500">
    <property type="entry name" value="Peptidase_S8_subtilisin-rel"/>
</dbReference>
<keyword evidence="7" id="KW-0812">Transmembrane</keyword>
<evidence type="ECO:0000256" key="5">
    <source>
        <dbReference type="PROSITE-ProRule" id="PRU01240"/>
    </source>
</evidence>
<keyword evidence="7" id="KW-1133">Transmembrane helix</keyword>
<evidence type="ECO:0000313" key="10">
    <source>
        <dbReference type="Proteomes" id="UP000197174"/>
    </source>
</evidence>
<keyword evidence="7" id="KW-0472">Membrane</keyword>
<dbReference type="Pfam" id="PF00082">
    <property type="entry name" value="Peptidase_S8"/>
    <property type="match status" value="1"/>
</dbReference>
<evidence type="ECO:0000256" key="6">
    <source>
        <dbReference type="SAM" id="MobiDB-lite"/>
    </source>
</evidence>
<dbReference type="InterPro" id="IPR050131">
    <property type="entry name" value="Peptidase_S8_subtilisin-like"/>
</dbReference>
<proteinExistence type="inferred from homology"/>
<comment type="caution">
    <text evidence="9">The sequence shown here is derived from an EMBL/GenBank/DDBJ whole genome shotgun (WGS) entry which is preliminary data.</text>
</comment>
<dbReference type="Proteomes" id="UP000197174">
    <property type="component" value="Unassembled WGS sequence"/>
</dbReference>